<dbReference type="RefSeq" id="YP_007007180.1">
    <property type="nucleotide sequence ID" value="NC_019526.1"/>
</dbReference>
<accession>H6X3I2</accession>
<keyword evidence="2" id="KW-1185">Reference proteome</keyword>
<dbReference type="OrthoDB" id="26516at10239"/>
<proteinExistence type="predicted"/>
<dbReference type="GeneID" id="14012613"/>
<gene>
    <name evidence="1" type="ORF">RaK2_00025</name>
</gene>
<organism evidence="1 2">
    <name type="scientific">Klebsiella phage vB_KleM_RaK2</name>
    <dbReference type="NCBI Taxonomy" id="1147094"/>
    <lineage>
        <taxon>Viruses</taxon>
        <taxon>Duplodnaviria</taxon>
        <taxon>Heunggongvirae</taxon>
        <taxon>Uroviricota</taxon>
        <taxon>Caudoviricetes</taxon>
        <taxon>Alcyoneusvirus</taxon>
        <taxon>Alcyoneusvirus RaK2</taxon>
    </lineage>
</organism>
<evidence type="ECO:0000313" key="1">
    <source>
        <dbReference type="EMBL" id="AFA44298.1"/>
    </source>
</evidence>
<dbReference type="EMBL" id="JQ513383">
    <property type="protein sequence ID" value="AFA44298.1"/>
    <property type="molecule type" value="Genomic_DNA"/>
</dbReference>
<evidence type="ECO:0000313" key="2">
    <source>
        <dbReference type="Proteomes" id="UP000007524"/>
    </source>
</evidence>
<protein>
    <submittedName>
        <fullName evidence="1">Uncharacterized protein</fullName>
    </submittedName>
</protein>
<name>H6X3I2_9CAUD</name>
<sequence length="113" mass="13128">MYTNKAQVDTMYWNIHIAGDLAAAERFCTEYAFQKGWCTQIYPCKYIYTGGQESGIVARIISYPRFVKSFDIQNDEVVEFAKEMAKYLCQKSFTIENKNSTTYYESDNPLHGK</sequence>
<dbReference type="Proteomes" id="UP000007524">
    <property type="component" value="Segment"/>
</dbReference>
<dbReference type="KEGG" id="vg:14012613"/>
<reference evidence="1 2" key="1">
    <citation type="journal article" date="2012" name="J. Virol.">
        <title>Genome of Klebsiella sp.-Infecting Bacteriophage vB_KleM_RaK2.</title>
        <authorList>
            <person name="Simoliunas E."/>
            <person name="Kaliniene L."/>
            <person name="Truncaite L."/>
            <person name="Klausa V."/>
            <person name="Zajanckauskaite A."/>
            <person name="Meskys R."/>
        </authorList>
    </citation>
    <scope>NUCLEOTIDE SEQUENCE [LARGE SCALE GENOMIC DNA]</scope>
</reference>